<dbReference type="GO" id="GO:0004497">
    <property type="term" value="F:monooxygenase activity"/>
    <property type="evidence" value="ECO:0007669"/>
    <property type="project" value="UniProtKB-ARBA"/>
</dbReference>
<proteinExistence type="predicted"/>
<keyword evidence="1" id="KW-0001">2Fe-2S</keyword>
<dbReference type="GO" id="GO:0008942">
    <property type="term" value="F:nitrite reductase [NAD(P)H] activity"/>
    <property type="evidence" value="ECO:0007669"/>
    <property type="project" value="InterPro"/>
</dbReference>
<keyword evidence="6" id="KW-0534">Nitrate assimilation</keyword>
<dbReference type="InterPro" id="IPR017881">
    <property type="entry name" value="NirD"/>
</dbReference>
<evidence type="ECO:0000256" key="6">
    <source>
        <dbReference type="ARBA" id="ARBA00023063"/>
    </source>
</evidence>
<comment type="caution">
    <text evidence="9">The sequence shown here is derived from an EMBL/GenBank/DDBJ whole genome shotgun (WGS) entry which is preliminary data.</text>
</comment>
<dbReference type="GO" id="GO:0016705">
    <property type="term" value="F:oxidoreductase activity, acting on paired donors, with incorporation or reduction of molecular oxygen"/>
    <property type="evidence" value="ECO:0007669"/>
    <property type="project" value="UniProtKB-ARBA"/>
</dbReference>
<dbReference type="InterPro" id="IPR017941">
    <property type="entry name" value="Rieske_2Fe-2S"/>
</dbReference>
<keyword evidence="5" id="KW-0411">Iron-sulfur</keyword>
<dbReference type="GO" id="GO:0051537">
    <property type="term" value="F:2 iron, 2 sulfur cluster binding"/>
    <property type="evidence" value="ECO:0007669"/>
    <property type="project" value="UniProtKB-KW"/>
</dbReference>
<dbReference type="AlphaFoldDB" id="A0A3A5MA19"/>
<evidence type="ECO:0000256" key="4">
    <source>
        <dbReference type="ARBA" id="ARBA00023004"/>
    </source>
</evidence>
<evidence type="ECO:0000259" key="8">
    <source>
        <dbReference type="PROSITE" id="PS51296"/>
    </source>
</evidence>
<keyword evidence="4" id="KW-0408">Iron</keyword>
<dbReference type="InterPro" id="IPR012748">
    <property type="entry name" value="Rieske-like_NirD"/>
</dbReference>
<dbReference type="CDD" id="cd03529">
    <property type="entry name" value="Rieske_NirD"/>
    <property type="match status" value="1"/>
</dbReference>
<keyword evidence="3" id="KW-0560">Oxidoreductase</keyword>
<evidence type="ECO:0000256" key="3">
    <source>
        <dbReference type="ARBA" id="ARBA00023002"/>
    </source>
</evidence>
<dbReference type="EMBL" id="QZVS01000097">
    <property type="protein sequence ID" value="RJT84673.1"/>
    <property type="molecule type" value="Genomic_DNA"/>
</dbReference>
<reference evidence="9 10" key="1">
    <citation type="submission" date="2018-09" db="EMBL/GenBank/DDBJ databases">
        <title>Novel species of Cryobacterium.</title>
        <authorList>
            <person name="Liu Q."/>
            <person name="Xin Y.-H."/>
        </authorList>
    </citation>
    <scope>NUCLEOTIDE SEQUENCE [LARGE SCALE GENOMIC DNA]</scope>
    <source>
        <strain evidence="9 10">Hh39</strain>
    </source>
</reference>
<gene>
    <name evidence="9" type="primary">nirD</name>
    <name evidence="9" type="ORF">D6T64_21215</name>
</gene>
<feature type="compositionally biased region" description="Low complexity" evidence="7">
    <location>
        <begin position="1"/>
        <end position="21"/>
    </location>
</feature>
<keyword evidence="10" id="KW-1185">Reference proteome</keyword>
<name>A0A3A5MA19_9MICO</name>
<dbReference type="SUPFAM" id="SSF50022">
    <property type="entry name" value="ISP domain"/>
    <property type="match status" value="1"/>
</dbReference>
<protein>
    <submittedName>
        <fullName evidence="9">Nitrite reductase (NAD(P)H) small subunit</fullName>
    </submittedName>
</protein>
<dbReference type="PROSITE" id="PS51296">
    <property type="entry name" value="RIESKE"/>
    <property type="match status" value="1"/>
</dbReference>
<sequence length="139" mass="14657">MSLTITTPTTVSSATGAAPAGLSSTDLSSADLVWERACAVTDLEPSWGEAALVRMKQIALFLLSPTEIYAVAHCDPHTDAYVMARGIVGSKGDRPTIASPLHKEVYDLETGECFSNPALALPTYQTRVVGGYIEVAVEA</sequence>
<dbReference type="InterPro" id="IPR036922">
    <property type="entry name" value="Rieske_2Fe-2S_sf"/>
</dbReference>
<dbReference type="RefSeq" id="WP_119976667.1">
    <property type="nucleotide sequence ID" value="NZ_JBHSQA010000002.1"/>
</dbReference>
<dbReference type="PROSITE" id="PS51300">
    <property type="entry name" value="NIRD"/>
    <property type="match status" value="1"/>
</dbReference>
<dbReference type="GO" id="GO:0046872">
    <property type="term" value="F:metal ion binding"/>
    <property type="evidence" value="ECO:0007669"/>
    <property type="project" value="UniProtKB-KW"/>
</dbReference>
<dbReference type="PANTHER" id="PTHR40562:SF1">
    <property type="entry name" value="NITRITE REDUCTASE (NADH) SMALL SUBUNIT"/>
    <property type="match status" value="1"/>
</dbReference>
<dbReference type="NCBIfam" id="TIGR02378">
    <property type="entry name" value="nirD_assim_sml"/>
    <property type="match status" value="1"/>
</dbReference>
<evidence type="ECO:0000256" key="7">
    <source>
        <dbReference type="SAM" id="MobiDB-lite"/>
    </source>
</evidence>
<evidence type="ECO:0000313" key="10">
    <source>
        <dbReference type="Proteomes" id="UP000272015"/>
    </source>
</evidence>
<evidence type="ECO:0000256" key="2">
    <source>
        <dbReference type="ARBA" id="ARBA00022723"/>
    </source>
</evidence>
<dbReference type="PANTHER" id="PTHR40562">
    <property type="match status" value="1"/>
</dbReference>
<evidence type="ECO:0000313" key="9">
    <source>
        <dbReference type="EMBL" id="RJT84673.1"/>
    </source>
</evidence>
<feature type="region of interest" description="Disordered" evidence="7">
    <location>
        <begin position="1"/>
        <end position="24"/>
    </location>
</feature>
<feature type="domain" description="Rieske" evidence="8">
    <location>
        <begin position="35"/>
        <end position="135"/>
    </location>
</feature>
<dbReference type="OrthoDB" id="3213360at2"/>
<evidence type="ECO:0000256" key="1">
    <source>
        <dbReference type="ARBA" id="ARBA00022714"/>
    </source>
</evidence>
<dbReference type="Proteomes" id="UP000272015">
    <property type="component" value="Unassembled WGS sequence"/>
</dbReference>
<evidence type="ECO:0000256" key="5">
    <source>
        <dbReference type="ARBA" id="ARBA00023014"/>
    </source>
</evidence>
<keyword evidence="2" id="KW-0479">Metal-binding</keyword>
<dbReference type="Pfam" id="PF13806">
    <property type="entry name" value="Rieske_2"/>
    <property type="match status" value="1"/>
</dbReference>
<accession>A0A3A5MA19</accession>
<dbReference type="Gene3D" id="2.102.10.10">
    <property type="entry name" value="Rieske [2Fe-2S] iron-sulphur domain"/>
    <property type="match status" value="1"/>
</dbReference>
<dbReference type="GO" id="GO:0042128">
    <property type="term" value="P:nitrate assimilation"/>
    <property type="evidence" value="ECO:0007669"/>
    <property type="project" value="UniProtKB-KW"/>
</dbReference>
<organism evidence="9 10">
    <name type="scientific">Cryobacterium melibiosiphilum</name>
    <dbReference type="NCBI Taxonomy" id="995039"/>
    <lineage>
        <taxon>Bacteria</taxon>
        <taxon>Bacillati</taxon>
        <taxon>Actinomycetota</taxon>
        <taxon>Actinomycetes</taxon>
        <taxon>Micrococcales</taxon>
        <taxon>Microbacteriaceae</taxon>
        <taxon>Cryobacterium</taxon>
    </lineage>
</organism>